<name>A0A5J6L3A1_9MICO</name>
<keyword evidence="1" id="KW-1133">Transmembrane helix</keyword>
<organism evidence="2 3">
    <name type="scientific">Microbacterium lushaniae</name>
    <dbReference type="NCBI Taxonomy" id="2614639"/>
    <lineage>
        <taxon>Bacteria</taxon>
        <taxon>Bacillati</taxon>
        <taxon>Actinomycetota</taxon>
        <taxon>Actinomycetes</taxon>
        <taxon>Micrococcales</taxon>
        <taxon>Microbacteriaceae</taxon>
        <taxon>Microbacterium</taxon>
    </lineage>
</organism>
<dbReference type="Proteomes" id="UP000325516">
    <property type="component" value="Chromosome"/>
</dbReference>
<reference evidence="3" key="1">
    <citation type="submission" date="2019-09" db="EMBL/GenBank/DDBJ databases">
        <title>Mumia zhuanghuii sp. nov. isolated from the intestinal contents of plateau pika (Ochotona curzoniae) in the Qinghai-Tibet plateau of China.</title>
        <authorList>
            <person name="Tian Z."/>
        </authorList>
    </citation>
    <scope>NUCLEOTIDE SEQUENCE [LARGE SCALE GENOMIC DNA]</scope>
    <source>
        <strain evidence="3">L-031</strain>
    </source>
</reference>
<keyword evidence="1" id="KW-0812">Transmembrane</keyword>
<dbReference type="RefSeq" id="WP_150924525.1">
    <property type="nucleotide sequence ID" value="NZ_CP044232.1"/>
</dbReference>
<feature type="transmembrane region" description="Helical" evidence="1">
    <location>
        <begin position="59"/>
        <end position="81"/>
    </location>
</feature>
<feature type="transmembrane region" description="Helical" evidence="1">
    <location>
        <begin position="7"/>
        <end position="29"/>
    </location>
</feature>
<sequence>MQRGLASAAYITSGGLLGIGGLLVVSFALLPAIEAVLLTVGTNGAFLLMIDVNEFFEAVVLPLLVALLGAGIAIGGLALLLQGVASALGDAPTRPDKEGDSQ</sequence>
<dbReference type="KEGG" id="mlz:F6J85_07880"/>
<evidence type="ECO:0000313" key="3">
    <source>
        <dbReference type="Proteomes" id="UP000325516"/>
    </source>
</evidence>
<evidence type="ECO:0000313" key="2">
    <source>
        <dbReference type="EMBL" id="QEW03028.1"/>
    </source>
</evidence>
<proteinExistence type="predicted"/>
<dbReference type="AlphaFoldDB" id="A0A5J6L3A1"/>
<keyword evidence="3" id="KW-1185">Reference proteome</keyword>
<protein>
    <submittedName>
        <fullName evidence="2">Uncharacterized protein</fullName>
    </submittedName>
</protein>
<gene>
    <name evidence="2" type="ORF">F6J85_07880</name>
</gene>
<keyword evidence="1" id="KW-0472">Membrane</keyword>
<evidence type="ECO:0000256" key="1">
    <source>
        <dbReference type="SAM" id="Phobius"/>
    </source>
</evidence>
<dbReference type="EMBL" id="CP044232">
    <property type="protein sequence ID" value="QEW03028.1"/>
    <property type="molecule type" value="Genomic_DNA"/>
</dbReference>
<accession>A0A5J6L3A1</accession>